<evidence type="ECO:0000313" key="4">
    <source>
        <dbReference type="Proteomes" id="UP000030746"/>
    </source>
</evidence>
<feature type="compositionally biased region" description="Polar residues" evidence="1">
    <location>
        <begin position="132"/>
        <end position="151"/>
    </location>
</feature>
<evidence type="ECO:0008006" key="5">
    <source>
        <dbReference type="Google" id="ProtNLM"/>
    </source>
</evidence>
<feature type="compositionally biased region" description="Low complexity" evidence="1">
    <location>
        <begin position="279"/>
        <end position="293"/>
    </location>
</feature>
<dbReference type="KEGG" id="lgi:LOTGIDRAFT_234875"/>
<dbReference type="CTD" id="20249667"/>
<dbReference type="EMBL" id="KB202823">
    <property type="protein sequence ID" value="ESO87885.1"/>
    <property type="molecule type" value="Genomic_DNA"/>
</dbReference>
<dbReference type="HOGENOM" id="CLU_744506_0_0_1"/>
<feature type="region of interest" description="Disordered" evidence="1">
    <location>
        <begin position="227"/>
        <end position="262"/>
    </location>
</feature>
<feature type="transmembrane region" description="Helical" evidence="2">
    <location>
        <begin position="76"/>
        <end position="101"/>
    </location>
</feature>
<feature type="compositionally biased region" description="Low complexity" evidence="1">
    <location>
        <begin position="172"/>
        <end position="186"/>
    </location>
</feature>
<dbReference type="Proteomes" id="UP000030746">
    <property type="component" value="Unassembled WGS sequence"/>
</dbReference>
<dbReference type="AlphaFoldDB" id="V3ZZ38"/>
<evidence type="ECO:0000256" key="2">
    <source>
        <dbReference type="SAM" id="Phobius"/>
    </source>
</evidence>
<gene>
    <name evidence="3" type="ORF">LOTGIDRAFT_234875</name>
</gene>
<dbReference type="OrthoDB" id="6123393at2759"/>
<organism evidence="3 4">
    <name type="scientific">Lottia gigantea</name>
    <name type="common">Giant owl limpet</name>
    <dbReference type="NCBI Taxonomy" id="225164"/>
    <lineage>
        <taxon>Eukaryota</taxon>
        <taxon>Metazoa</taxon>
        <taxon>Spiralia</taxon>
        <taxon>Lophotrochozoa</taxon>
        <taxon>Mollusca</taxon>
        <taxon>Gastropoda</taxon>
        <taxon>Patellogastropoda</taxon>
        <taxon>Lottioidea</taxon>
        <taxon>Lottiidae</taxon>
        <taxon>Lottia</taxon>
    </lineage>
</organism>
<keyword evidence="2" id="KW-0472">Membrane</keyword>
<evidence type="ECO:0000313" key="3">
    <source>
        <dbReference type="EMBL" id="ESO87885.1"/>
    </source>
</evidence>
<sequence length="372" mass="41615">MEEGECLPLLKDGDLHTLNTDSRTIGSLVHVFCHNVTVAILKCLAEQKWNGTISPCHTAETKNEIKPGEEMKVETIIIIVWVLGGVLLFSLLILLTVILTARHKGGARRPRRRPSIFTVSNERRRGGGDNPAFSTENEQANWSLHRNSQRLPPTYREAMMDRPPRLEPSRTQASASSGPPQSGASQDDNSRRYAQEYPSCFWDEEPPPPYSLFAGGRGSSDRIISVERTNSNRMAVVQSPRPPRNPSRSAQEPTSSTPSSNHRTIVQCNAQTNQQIIPSTLSNESRRSTNSSNPQHRSTARAQIHHPANSSSETRRNPRRPDPTHQRERPVPSPQLTRSSTSNEAQREPNTLYRCGRLEGTAPLARLEIEYF</sequence>
<dbReference type="OMA" id="RENEGVN"/>
<feature type="compositionally biased region" description="Polar residues" evidence="1">
    <location>
        <begin position="250"/>
        <end position="262"/>
    </location>
</feature>
<feature type="compositionally biased region" description="Polar residues" evidence="1">
    <location>
        <begin position="334"/>
        <end position="344"/>
    </location>
</feature>
<keyword evidence="2" id="KW-0812">Transmembrane</keyword>
<feature type="compositionally biased region" description="Basic and acidic residues" evidence="1">
    <location>
        <begin position="313"/>
        <end position="330"/>
    </location>
</feature>
<protein>
    <recommendedName>
        <fullName evidence="5">Sushi domain-containing protein</fullName>
    </recommendedName>
</protein>
<proteinExistence type="predicted"/>
<accession>V3ZZ38</accession>
<dbReference type="GeneID" id="20249667"/>
<reference evidence="3 4" key="1">
    <citation type="journal article" date="2013" name="Nature">
        <title>Insights into bilaterian evolution from three spiralian genomes.</title>
        <authorList>
            <person name="Simakov O."/>
            <person name="Marletaz F."/>
            <person name="Cho S.J."/>
            <person name="Edsinger-Gonzales E."/>
            <person name="Havlak P."/>
            <person name="Hellsten U."/>
            <person name="Kuo D.H."/>
            <person name="Larsson T."/>
            <person name="Lv J."/>
            <person name="Arendt D."/>
            <person name="Savage R."/>
            <person name="Osoegawa K."/>
            <person name="de Jong P."/>
            <person name="Grimwood J."/>
            <person name="Chapman J.A."/>
            <person name="Shapiro H."/>
            <person name="Aerts A."/>
            <person name="Otillar R.P."/>
            <person name="Terry A.Y."/>
            <person name="Boore J.L."/>
            <person name="Grigoriev I.V."/>
            <person name="Lindberg D.R."/>
            <person name="Seaver E.C."/>
            <person name="Weisblat D.A."/>
            <person name="Putnam N.H."/>
            <person name="Rokhsar D.S."/>
        </authorList>
    </citation>
    <scope>NUCLEOTIDE SEQUENCE [LARGE SCALE GENOMIC DNA]</scope>
</reference>
<feature type="region of interest" description="Disordered" evidence="1">
    <location>
        <begin position="276"/>
        <end position="351"/>
    </location>
</feature>
<feature type="compositionally biased region" description="Basic and acidic residues" evidence="1">
    <location>
        <begin position="158"/>
        <end position="168"/>
    </location>
</feature>
<keyword evidence="4" id="KW-1185">Reference proteome</keyword>
<name>V3ZZ38_LOTGI</name>
<evidence type="ECO:0000256" key="1">
    <source>
        <dbReference type="SAM" id="MobiDB-lite"/>
    </source>
</evidence>
<feature type="region of interest" description="Disordered" evidence="1">
    <location>
        <begin position="108"/>
        <end position="190"/>
    </location>
</feature>
<keyword evidence="2" id="KW-1133">Transmembrane helix</keyword>
<dbReference type="RefSeq" id="XP_009061486.1">
    <property type="nucleotide sequence ID" value="XM_009063238.1"/>
</dbReference>